<evidence type="ECO:0000313" key="2">
    <source>
        <dbReference type="Proteomes" id="UP000289718"/>
    </source>
</evidence>
<dbReference type="InterPro" id="IPR036641">
    <property type="entry name" value="HPT_dom_sf"/>
</dbReference>
<name>A0A4Q1AYR7_9BACT</name>
<reference evidence="1 2" key="1">
    <citation type="submission" date="2017-09" db="EMBL/GenBank/DDBJ databases">
        <title>Genomics of the genus Arcobacter.</title>
        <authorList>
            <person name="Perez-Cataluna A."/>
            <person name="Figueras M.J."/>
            <person name="Salas-Masso N."/>
        </authorList>
    </citation>
    <scope>NUCLEOTIDE SEQUENCE [LARGE SCALE GENOMIC DNA]</scope>
    <source>
        <strain evidence="1 2">F156-34</strain>
    </source>
</reference>
<dbReference type="SUPFAM" id="SSF47226">
    <property type="entry name" value="Histidine-containing phosphotransfer domain, HPT domain"/>
    <property type="match status" value="1"/>
</dbReference>
<gene>
    <name evidence="1" type="ORF">CP965_07035</name>
</gene>
<sequence>MYYKYLDKNYALKYLDNDLNLLSNILVNFLKQYKNVNLCTLQNDFFFKEVHQLKSFSKNIGSKELFLISEEINRTQNRIYEEKLQKLLSKLLEEIELFLKEESNMPIKNNQKKVSDEDIKSLFDDILLYAKKNRPKKVEDTVDKLKNFTLKEKEHILLAKISEEIKMYSFKNIVSLIERWKDNA</sequence>
<keyword evidence="2" id="KW-1185">Reference proteome</keyword>
<comment type="caution">
    <text evidence="1">The sequence shown here is derived from an EMBL/GenBank/DDBJ whole genome shotgun (WGS) entry which is preliminary data.</text>
</comment>
<evidence type="ECO:0008006" key="3">
    <source>
        <dbReference type="Google" id="ProtNLM"/>
    </source>
</evidence>
<dbReference type="OrthoDB" id="5366043at2"/>
<dbReference type="Proteomes" id="UP000289718">
    <property type="component" value="Unassembled WGS sequence"/>
</dbReference>
<dbReference type="EMBL" id="NXIE01000002">
    <property type="protein sequence ID" value="RXK13550.1"/>
    <property type="molecule type" value="Genomic_DNA"/>
</dbReference>
<proteinExistence type="predicted"/>
<dbReference type="AlphaFoldDB" id="A0A4Q1AYR7"/>
<evidence type="ECO:0000313" key="1">
    <source>
        <dbReference type="EMBL" id="RXK13550.1"/>
    </source>
</evidence>
<accession>A0A4Q1AYR7</accession>
<dbReference type="GO" id="GO:0000160">
    <property type="term" value="P:phosphorelay signal transduction system"/>
    <property type="evidence" value="ECO:0007669"/>
    <property type="project" value="InterPro"/>
</dbReference>
<protein>
    <recommendedName>
        <fullName evidence="3">HPt domain-containing protein</fullName>
    </recommendedName>
</protein>
<dbReference type="RefSeq" id="WP_129061373.1">
    <property type="nucleotide sequence ID" value="NZ_NXIE01000002.1"/>
</dbReference>
<organism evidence="1 2">
    <name type="scientific">Halarcobacter mediterraneus</name>
    <dbReference type="NCBI Taxonomy" id="2023153"/>
    <lineage>
        <taxon>Bacteria</taxon>
        <taxon>Pseudomonadati</taxon>
        <taxon>Campylobacterota</taxon>
        <taxon>Epsilonproteobacteria</taxon>
        <taxon>Campylobacterales</taxon>
        <taxon>Arcobacteraceae</taxon>
        <taxon>Halarcobacter</taxon>
    </lineage>
</organism>